<evidence type="ECO:0000313" key="1">
    <source>
        <dbReference type="EMBL" id="OOR72485.1"/>
    </source>
</evidence>
<evidence type="ECO:0000313" key="2">
    <source>
        <dbReference type="Proteomes" id="UP000190641"/>
    </source>
</evidence>
<proteinExistence type="predicted"/>
<comment type="caution">
    <text evidence="1">The sequence shown here is derived from an EMBL/GenBank/DDBJ whole genome shotgun (WGS) entry which is preliminary data.</text>
</comment>
<dbReference type="AlphaFoldDB" id="A0A9X6B5F5"/>
<name>A0A9X6B5F5_BACCE</name>
<dbReference type="Proteomes" id="UP000190641">
    <property type="component" value="Unassembled WGS sequence"/>
</dbReference>
<accession>A0A9X6B5F5</accession>
<reference evidence="1 2" key="1">
    <citation type="submission" date="2017-01" db="EMBL/GenBank/DDBJ databases">
        <title>Bacillus cereus isolates.</title>
        <authorList>
            <person name="Beno S.M."/>
        </authorList>
    </citation>
    <scope>NUCLEOTIDE SEQUENCE [LARGE SCALE GENOMIC DNA]</scope>
    <source>
        <strain evidence="1 2">FSL K6-1030</strain>
    </source>
</reference>
<sequence length="72" mass="8749">MFNEKLLEALNRYQRREGKNPDIIKVHPTYYNNVLKELNYPEWLIQKKEMEQKKSLFGVKAIFTNDIETFEL</sequence>
<dbReference type="RefSeq" id="WP_078187242.1">
    <property type="nucleotide sequence ID" value="NZ_CP090082.1"/>
</dbReference>
<gene>
    <name evidence="1" type="ORF">BLX06_24585</name>
</gene>
<dbReference type="EMBL" id="MUAU01000116">
    <property type="protein sequence ID" value="OOR72485.1"/>
    <property type="molecule type" value="Genomic_DNA"/>
</dbReference>
<organism evidence="1 2">
    <name type="scientific">Bacillus cereus</name>
    <dbReference type="NCBI Taxonomy" id="1396"/>
    <lineage>
        <taxon>Bacteria</taxon>
        <taxon>Bacillati</taxon>
        <taxon>Bacillota</taxon>
        <taxon>Bacilli</taxon>
        <taxon>Bacillales</taxon>
        <taxon>Bacillaceae</taxon>
        <taxon>Bacillus</taxon>
        <taxon>Bacillus cereus group</taxon>
    </lineage>
</organism>
<protein>
    <submittedName>
        <fullName evidence="1">Uncharacterized protein</fullName>
    </submittedName>
</protein>